<dbReference type="EMBL" id="BAAAEJ010000005">
    <property type="protein sequence ID" value="GAA0387653.1"/>
    <property type="molecule type" value="Genomic_DNA"/>
</dbReference>
<dbReference type="PANTHER" id="PTHR43194:SF5">
    <property type="entry name" value="PIMELOYL-[ACYL-CARRIER PROTEIN] METHYL ESTER ESTERASE"/>
    <property type="match status" value="1"/>
</dbReference>
<keyword evidence="3" id="KW-0378">Hydrolase</keyword>
<dbReference type="InterPro" id="IPR000073">
    <property type="entry name" value="AB_hydrolase_1"/>
</dbReference>
<feature type="chain" id="PRO_5046372329" evidence="1">
    <location>
        <begin position="34"/>
        <end position="306"/>
    </location>
</feature>
<dbReference type="RefSeq" id="WP_167178771.1">
    <property type="nucleotide sequence ID" value="NZ_BAAAEJ010000005.1"/>
</dbReference>
<dbReference type="Proteomes" id="UP001500791">
    <property type="component" value="Unassembled WGS sequence"/>
</dbReference>
<organism evidence="3 4">
    <name type="scientific">Brevundimonas terrae</name>
    <dbReference type="NCBI Taxonomy" id="363631"/>
    <lineage>
        <taxon>Bacteria</taxon>
        <taxon>Pseudomonadati</taxon>
        <taxon>Pseudomonadota</taxon>
        <taxon>Alphaproteobacteria</taxon>
        <taxon>Caulobacterales</taxon>
        <taxon>Caulobacteraceae</taxon>
        <taxon>Brevundimonas</taxon>
    </lineage>
</organism>
<dbReference type="InterPro" id="IPR029058">
    <property type="entry name" value="AB_hydrolase_fold"/>
</dbReference>
<dbReference type="GO" id="GO:0016787">
    <property type="term" value="F:hydrolase activity"/>
    <property type="evidence" value="ECO:0007669"/>
    <property type="project" value="UniProtKB-KW"/>
</dbReference>
<dbReference type="PANTHER" id="PTHR43194">
    <property type="entry name" value="HYDROLASE ALPHA/BETA FOLD FAMILY"/>
    <property type="match status" value="1"/>
</dbReference>
<reference evidence="3 4" key="1">
    <citation type="journal article" date="2019" name="Int. J. Syst. Evol. Microbiol.">
        <title>The Global Catalogue of Microorganisms (GCM) 10K type strain sequencing project: providing services to taxonomists for standard genome sequencing and annotation.</title>
        <authorList>
            <consortium name="The Broad Institute Genomics Platform"/>
            <consortium name="The Broad Institute Genome Sequencing Center for Infectious Disease"/>
            <person name="Wu L."/>
            <person name="Ma J."/>
        </authorList>
    </citation>
    <scope>NUCLEOTIDE SEQUENCE [LARGE SCALE GENOMIC DNA]</scope>
    <source>
        <strain evidence="3 4">JCM 13476</strain>
    </source>
</reference>
<evidence type="ECO:0000313" key="4">
    <source>
        <dbReference type="Proteomes" id="UP001500791"/>
    </source>
</evidence>
<dbReference type="SUPFAM" id="SSF53474">
    <property type="entry name" value="alpha/beta-Hydrolases"/>
    <property type="match status" value="1"/>
</dbReference>
<feature type="signal peptide" evidence="1">
    <location>
        <begin position="1"/>
        <end position="33"/>
    </location>
</feature>
<keyword evidence="4" id="KW-1185">Reference proteome</keyword>
<feature type="domain" description="AB hydrolase-1" evidence="2">
    <location>
        <begin position="58"/>
        <end position="297"/>
    </location>
</feature>
<name>A0ABN0Y931_9CAUL</name>
<dbReference type="Gene3D" id="3.40.50.1820">
    <property type="entry name" value="alpha/beta hydrolase"/>
    <property type="match status" value="1"/>
</dbReference>
<sequence length="306" mass="32797">MKPAHTIRQFALRFMAVLALSVGAAGLVTPALASPAMQDAPFASDRLSVEVIGQGPDVIFVPGYTSSREVWREAAVRLSTTHRVHLVQFSGFAGQPWSHADGPFLAPALDELARYVGTLDRPALIGHSMGGFAGLRLAQQHPDLLSKVMSVDSLPFFGVLMGPQATPETLAPIAAQTKAMLLAVSPEMFSAQQAQTAVGMTLTEAKRPAIIEDSMKSDPQARATAIAELMVADARPDLDKVKVPFWAVYAVDTSGGQGAMAPALWTREYAALPDVKMSAVENSRHFIMYDQPERLNALIDAFLATD</sequence>
<gene>
    <name evidence="3" type="ORF">GCM10009093_13020</name>
</gene>
<dbReference type="Pfam" id="PF12697">
    <property type="entry name" value="Abhydrolase_6"/>
    <property type="match status" value="1"/>
</dbReference>
<evidence type="ECO:0000313" key="3">
    <source>
        <dbReference type="EMBL" id="GAA0387653.1"/>
    </source>
</evidence>
<evidence type="ECO:0000259" key="2">
    <source>
        <dbReference type="Pfam" id="PF12697"/>
    </source>
</evidence>
<evidence type="ECO:0000256" key="1">
    <source>
        <dbReference type="SAM" id="SignalP"/>
    </source>
</evidence>
<comment type="caution">
    <text evidence="3">The sequence shown here is derived from an EMBL/GenBank/DDBJ whole genome shotgun (WGS) entry which is preliminary data.</text>
</comment>
<proteinExistence type="predicted"/>
<dbReference type="InterPro" id="IPR050228">
    <property type="entry name" value="Carboxylesterase_BioH"/>
</dbReference>
<protein>
    <submittedName>
        <fullName evidence="3">Alpha/beta hydrolase</fullName>
    </submittedName>
</protein>
<accession>A0ABN0Y931</accession>
<keyword evidence="1" id="KW-0732">Signal</keyword>